<proteinExistence type="inferred from homology"/>
<name>A0A8X8CB96_POPTO</name>
<dbReference type="PANTHER" id="PTHR24296">
    <property type="entry name" value="CYTOCHROME P450"/>
    <property type="match status" value="1"/>
</dbReference>
<keyword evidence="4" id="KW-0479">Metal-binding</keyword>
<evidence type="ECO:0000256" key="6">
    <source>
        <dbReference type="ARBA" id="ARBA00023004"/>
    </source>
</evidence>
<keyword evidence="8" id="KW-1133">Transmembrane helix</keyword>
<evidence type="ECO:0000256" key="8">
    <source>
        <dbReference type="SAM" id="Phobius"/>
    </source>
</evidence>
<protein>
    <submittedName>
        <fullName evidence="9">Uncharacterized protein</fullName>
    </submittedName>
</protein>
<feature type="transmembrane region" description="Helical" evidence="8">
    <location>
        <begin position="515"/>
        <end position="540"/>
    </location>
</feature>
<dbReference type="GO" id="GO:0004497">
    <property type="term" value="F:monooxygenase activity"/>
    <property type="evidence" value="ECO:0007669"/>
    <property type="project" value="UniProtKB-KW"/>
</dbReference>
<dbReference type="GO" id="GO:0005506">
    <property type="term" value="F:iron ion binding"/>
    <property type="evidence" value="ECO:0007669"/>
    <property type="project" value="InterPro"/>
</dbReference>
<feature type="transmembrane region" description="Helical" evidence="8">
    <location>
        <begin position="445"/>
        <end position="466"/>
    </location>
</feature>
<keyword evidence="10" id="KW-1185">Reference proteome</keyword>
<dbReference type="Proteomes" id="UP000886885">
    <property type="component" value="Chromosome 14D"/>
</dbReference>
<evidence type="ECO:0000256" key="7">
    <source>
        <dbReference type="ARBA" id="ARBA00023033"/>
    </source>
</evidence>
<evidence type="ECO:0000256" key="1">
    <source>
        <dbReference type="ARBA" id="ARBA00001971"/>
    </source>
</evidence>
<sequence length="1419" mass="162597">MGFLFTIFAITAAGLLFILISFLYLTFQIYSGKSIKNPNYPPVKGTVFGQLFYFNRLYDHQTEVAKKQKTFRLLAPGQSELYTTDIRNIEHVLKTNFDKYTKGKYNQDILTDLFGKGIFTVDGDKWRQQRKLASFEFSTRVLRDFSCSVFRRNAAKLVRVVSEMAIADQIFDMQDTLMRCTLDSIFKVGFGVELNCLEGSNKEETEFMKAFDDSNALVYRRYVDPLWKLKRYFNICSEASLKKNIKIIDDFVTNLIGTKRKLQAEERLYNDKEDILSRFLVESKKDPEEMNDKYLRDIILNFMIAGKDSSANTLSWFFYMLCKNPLIQEKVAQEVREVTSSQDDVVNVEEFIANITDTTLEQMHYLHAALTETLRLYPAVPVDGRCAEVDDILPDGFKMKKGDGLYYMAYAMGRMPYIWGDDAGDFRPERWLNNGIFQPESPFKFIAFHVSIFSSFVADIINILLVQKIRSAPFSFVRVIFLASTSKSYSAWDVSRRYSPTHICLISTTIHSKKWTFSAIFTFTETAFLFIPSTLLFLALKIFAGKSTNNPNYPPVKGTNFNQLLYFDRLYDCQTELIFNSDSGVDCVFFDRVTLNFPNQPHHFPSVTPTGSNLFKYEQPTFLVSHGVSFNMASIDSLSNPFTLSASVLILSIFIVQLSIRKMNKKQEKHKYHPVGGTVFNHLLNFNRLHHYMTDLAGKYKTYRLIAPFRSEVYTADPVNVEYILKTNFENYGKVSISSYCDLFRQYQYQMLGRCSYDVDCGDLNYNNLSGLLGDGIFTVDGDKWRQQRKVSSYEFSTKVLRDFSSVVFRKNVAKLANIVSEAAKANQSMDIQDLFMKSTLDSIFKVAFGVELDSMCGSNEGGVKFTSAFDDASALTLWRYVDVFWKIKRFLNIGSEAALKKNVKVVNDFVYKLINKKIELMRNSEEVSSLKKDDILSRFLQVTENDPTYLRDIILNFVIAGKDTTAAALSWFIYMLCKYPAVQKKVAQEVREATKVKEITDFAEFAASINEEALEKMNYLHAAITETLRLYPSVPVDAKVCFSDDTLPDGFNVRKGDMVAYQPYAMGRMKFIWGDDAEEYKPERWLNEDDVFQQESPFKFTAFQAGPRICLGKEFAYRQMKIFAAVLLGSFIFKLADERKPVNYRTMINLHVDGGLHKSSITPKLSRIHKNGRCAEVDDILPDGFRMKKGDGLYYMAYAMGRMPYIWGDDAGDFRPERWLNNGIFQPESPFKFIAFHVSIFSSFVADITCETISKVVGCPLAGRSSDMSGQRLRVPADEDTIDSPSSKWTFSVIFTFTETALLFIPPTLLFLALKIFAGKSINNPNYPPVKGTNFNQLLYFDRLYDYQTKWPRNRKLTASNSGGNFSSNPISLIKICTGKSIKNPNFTPLKATLFNQLLYVNRLYNYQTELSSSKFGV</sequence>
<comment type="cofactor">
    <cofactor evidence="1">
        <name>heme</name>
        <dbReference type="ChEBI" id="CHEBI:30413"/>
    </cofactor>
</comment>
<reference evidence="9" key="1">
    <citation type="journal article" date="2020" name="bioRxiv">
        <title>Hybrid origin of Populus tomentosa Carr. identified through genome sequencing and phylogenomic analysis.</title>
        <authorList>
            <person name="An X."/>
            <person name="Gao K."/>
            <person name="Chen Z."/>
            <person name="Li J."/>
            <person name="Yang X."/>
            <person name="Yang X."/>
            <person name="Zhou J."/>
            <person name="Guo T."/>
            <person name="Zhao T."/>
            <person name="Huang S."/>
            <person name="Miao D."/>
            <person name="Khan W.U."/>
            <person name="Rao P."/>
            <person name="Ye M."/>
            <person name="Lei B."/>
            <person name="Liao W."/>
            <person name="Wang J."/>
            <person name="Ji L."/>
            <person name="Li Y."/>
            <person name="Guo B."/>
            <person name="Mustafa N.S."/>
            <person name="Li S."/>
            <person name="Yun Q."/>
            <person name="Keller S.R."/>
            <person name="Mao J."/>
            <person name="Zhang R."/>
            <person name="Strauss S.H."/>
        </authorList>
    </citation>
    <scope>NUCLEOTIDE SEQUENCE</scope>
    <source>
        <strain evidence="9">GM15</strain>
        <tissue evidence="9">Leaf</tissue>
    </source>
</reference>
<keyword evidence="6" id="KW-0408">Iron</keyword>
<dbReference type="CDD" id="cd11064">
    <property type="entry name" value="CYP86A"/>
    <property type="match status" value="2"/>
</dbReference>
<keyword evidence="5" id="KW-0560">Oxidoreductase</keyword>
<keyword evidence="8" id="KW-0812">Transmembrane</keyword>
<evidence type="ECO:0000313" key="9">
    <source>
        <dbReference type="EMBL" id="KAG6748010.1"/>
    </source>
</evidence>
<organism evidence="9 10">
    <name type="scientific">Populus tomentosa</name>
    <name type="common">Chinese white poplar</name>
    <dbReference type="NCBI Taxonomy" id="118781"/>
    <lineage>
        <taxon>Eukaryota</taxon>
        <taxon>Viridiplantae</taxon>
        <taxon>Streptophyta</taxon>
        <taxon>Embryophyta</taxon>
        <taxon>Tracheophyta</taxon>
        <taxon>Spermatophyta</taxon>
        <taxon>Magnoliopsida</taxon>
        <taxon>eudicotyledons</taxon>
        <taxon>Gunneridae</taxon>
        <taxon>Pentapetalae</taxon>
        <taxon>rosids</taxon>
        <taxon>fabids</taxon>
        <taxon>Malpighiales</taxon>
        <taxon>Salicaceae</taxon>
        <taxon>Saliceae</taxon>
        <taxon>Populus</taxon>
    </lineage>
</organism>
<dbReference type="GO" id="GO:0020037">
    <property type="term" value="F:heme binding"/>
    <property type="evidence" value="ECO:0007669"/>
    <property type="project" value="InterPro"/>
</dbReference>
<keyword evidence="7" id="KW-0503">Monooxygenase</keyword>
<evidence type="ECO:0000256" key="3">
    <source>
        <dbReference type="ARBA" id="ARBA00022617"/>
    </source>
</evidence>
<dbReference type="GO" id="GO:0016705">
    <property type="term" value="F:oxidoreductase activity, acting on paired donors, with incorporation or reduction of molecular oxygen"/>
    <property type="evidence" value="ECO:0007669"/>
    <property type="project" value="InterPro"/>
</dbReference>
<comment type="similarity">
    <text evidence="2">Belongs to the cytochrome P450 family.</text>
</comment>
<feature type="transmembrane region" description="Helical" evidence="8">
    <location>
        <begin position="642"/>
        <end position="660"/>
    </location>
</feature>
<dbReference type="Pfam" id="PF00067">
    <property type="entry name" value="p450"/>
    <property type="match status" value="2"/>
</dbReference>
<accession>A0A8X8CB96</accession>
<feature type="transmembrane region" description="Helical" evidence="8">
    <location>
        <begin position="6"/>
        <end position="27"/>
    </location>
</feature>
<dbReference type="OrthoDB" id="1470350at2759"/>
<keyword evidence="3" id="KW-0349">Heme</keyword>
<comment type="caution">
    <text evidence="9">The sequence shown here is derived from an EMBL/GenBank/DDBJ whole genome shotgun (WGS) entry which is preliminary data.</text>
</comment>
<dbReference type="InterPro" id="IPR001128">
    <property type="entry name" value="Cyt_P450"/>
</dbReference>
<keyword evidence="8" id="KW-0472">Membrane</keyword>
<evidence type="ECO:0000256" key="5">
    <source>
        <dbReference type="ARBA" id="ARBA00023002"/>
    </source>
</evidence>
<gene>
    <name evidence="9" type="ORF">POTOM_047903</name>
</gene>
<evidence type="ECO:0000256" key="2">
    <source>
        <dbReference type="ARBA" id="ARBA00010617"/>
    </source>
</evidence>
<evidence type="ECO:0000313" key="10">
    <source>
        <dbReference type="Proteomes" id="UP000886885"/>
    </source>
</evidence>
<evidence type="ECO:0000256" key="4">
    <source>
        <dbReference type="ARBA" id="ARBA00022723"/>
    </source>
</evidence>
<dbReference type="EMBL" id="JAAWWB010000028">
    <property type="protein sequence ID" value="KAG6748010.1"/>
    <property type="molecule type" value="Genomic_DNA"/>
</dbReference>